<keyword evidence="1" id="KW-1133">Transmembrane helix</keyword>
<evidence type="ECO:0000313" key="4">
    <source>
        <dbReference type="Proteomes" id="UP000298424"/>
    </source>
</evidence>
<dbReference type="EMBL" id="SOGT01000008">
    <property type="protein sequence ID" value="TFD26426.1"/>
    <property type="molecule type" value="Genomic_DNA"/>
</dbReference>
<name>A0A4R8ZHH2_9MICO</name>
<proteinExistence type="predicted"/>
<feature type="transmembrane region" description="Helical" evidence="1">
    <location>
        <begin position="6"/>
        <end position="26"/>
    </location>
</feature>
<evidence type="ECO:0000313" key="3">
    <source>
        <dbReference type="EMBL" id="TFD26426.1"/>
    </source>
</evidence>
<evidence type="ECO:0000259" key="2">
    <source>
        <dbReference type="PROSITE" id="PS50887"/>
    </source>
</evidence>
<dbReference type="OrthoDB" id="5115878at2"/>
<gene>
    <name evidence="3" type="ORF">E3T27_06345</name>
</gene>
<feature type="domain" description="GGDEF" evidence="2">
    <location>
        <begin position="254"/>
        <end position="386"/>
    </location>
</feature>
<reference evidence="3 4" key="1">
    <citation type="submission" date="2019-03" db="EMBL/GenBank/DDBJ databases">
        <title>Genomics of glacier-inhabiting Cryobacterium strains.</title>
        <authorList>
            <person name="Liu Q."/>
            <person name="Xin Y.-H."/>
        </authorList>
    </citation>
    <scope>NUCLEOTIDE SEQUENCE [LARGE SCALE GENOMIC DNA]</scope>
    <source>
        <strain evidence="3 4">TMT1-1</strain>
    </source>
</reference>
<dbReference type="SUPFAM" id="SSF55073">
    <property type="entry name" value="Nucleotide cyclase"/>
    <property type="match status" value="1"/>
</dbReference>
<organism evidence="3 4">
    <name type="scientific">Cryobacterium lyxosi</name>
    <dbReference type="NCBI Taxonomy" id="1259228"/>
    <lineage>
        <taxon>Bacteria</taxon>
        <taxon>Bacillati</taxon>
        <taxon>Actinomycetota</taxon>
        <taxon>Actinomycetes</taxon>
        <taxon>Micrococcales</taxon>
        <taxon>Microbacteriaceae</taxon>
        <taxon>Cryobacterium</taxon>
    </lineage>
</organism>
<dbReference type="InterPro" id="IPR029787">
    <property type="entry name" value="Nucleotide_cyclase"/>
</dbReference>
<feature type="transmembrane region" description="Helical" evidence="1">
    <location>
        <begin position="94"/>
        <end position="113"/>
    </location>
</feature>
<comment type="caution">
    <text evidence="3">The sequence shown here is derived from an EMBL/GenBank/DDBJ whole genome shotgun (WGS) entry which is preliminary data.</text>
</comment>
<dbReference type="InterPro" id="IPR043128">
    <property type="entry name" value="Rev_trsase/Diguanyl_cyclase"/>
</dbReference>
<dbReference type="Pfam" id="PF00990">
    <property type="entry name" value="GGDEF"/>
    <property type="match status" value="1"/>
</dbReference>
<protein>
    <submittedName>
        <fullName evidence="3">Diguanylate cyclase</fullName>
    </submittedName>
</protein>
<keyword evidence="1" id="KW-0812">Transmembrane</keyword>
<keyword evidence="1" id="KW-0472">Membrane</keyword>
<keyword evidence="4" id="KW-1185">Reference proteome</keyword>
<dbReference type="Proteomes" id="UP000298424">
    <property type="component" value="Unassembled WGS sequence"/>
</dbReference>
<accession>A0A4R8ZHH2</accession>
<dbReference type="SMART" id="SM00267">
    <property type="entry name" value="GGDEF"/>
    <property type="match status" value="1"/>
</dbReference>
<feature type="transmembrane region" description="Helical" evidence="1">
    <location>
        <begin position="191"/>
        <end position="209"/>
    </location>
</feature>
<dbReference type="InterPro" id="IPR000160">
    <property type="entry name" value="GGDEF_dom"/>
</dbReference>
<dbReference type="RefSeq" id="WP_134571986.1">
    <property type="nucleotide sequence ID" value="NZ_SOGT01000008.1"/>
</dbReference>
<dbReference type="NCBIfam" id="TIGR00254">
    <property type="entry name" value="GGDEF"/>
    <property type="match status" value="1"/>
</dbReference>
<feature type="transmembrane region" description="Helical" evidence="1">
    <location>
        <begin position="119"/>
        <end position="141"/>
    </location>
</feature>
<sequence length="393" mass="40315">MNLDTPTLLVVNGVVIALCGVSFILNTAFHRTDSVGRIWSLGFIAAMVVTIAHGASATGQLIWWSIVVANVSLTIAVGSLWAGLRRCNRRSRGCLWMVGAISVLVLSATLLHGESAGRWAGAAELWIAVAVLCLLGALEAVRGRMRRNLSGQILAVALWVTAAAATARSIVFTVGGETGALFLTYFNTANATALSLCIVVLLTIAVSALRAQQMSGSAVGDLTDGIHSAAGVLSAAAFGQAATDHLSRARNAGVGLAVIGADIDNLPEINVAFGRVAGDEAIASFASKLRASAPVLSIIGHPASGRFLVLVGAGSAAEARAVAERMQATLVDEPLKEASLIRLTASFGIADTFDHGYALTALSIAVNTAIETVKERGGNDIAVELAATGHDGS</sequence>
<feature type="transmembrane region" description="Helical" evidence="1">
    <location>
        <begin position="61"/>
        <end position="82"/>
    </location>
</feature>
<dbReference type="Gene3D" id="3.30.70.270">
    <property type="match status" value="1"/>
</dbReference>
<feature type="transmembrane region" description="Helical" evidence="1">
    <location>
        <begin position="38"/>
        <end position="55"/>
    </location>
</feature>
<feature type="transmembrane region" description="Helical" evidence="1">
    <location>
        <begin position="153"/>
        <end position="171"/>
    </location>
</feature>
<evidence type="ECO:0000256" key="1">
    <source>
        <dbReference type="SAM" id="Phobius"/>
    </source>
</evidence>
<dbReference type="PROSITE" id="PS50887">
    <property type="entry name" value="GGDEF"/>
    <property type="match status" value="1"/>
</dbReference>
<dbReference type="AlphaFoldDB" id="A0A4R8ZHH2"/>